<protein>
    <submittedName>
        <fullName evidence="1">Excreted virulence factor EspC (Type VII ESX diderm)</fullName>
    </submittedName>
</protein>
<keyword evidence="2" id="KW-1185">Reference proteome</keyword>
<dbReference type="AlphaFoldDB" id="A0A495JM97"/>
<evidence type="ECO:0000313" key="2">
    <source>
        <dbReference type="Proteomes" id="UP000277671"/>
    </source>
</evidence>
<accession>A0A495JM97</accession>
<dbReference type="Proteomes" id="UP000277671">
    <property type="component" value="Unassembled WGS sequence"/>
</dbReference>
<sequence>MHDDLVQVRTGELRGAADRLVGTGYRLGHGPAGGAAGAALLVPAPGWAAASALSGLESAVHEWFAEIGGRTAQTADGLRAAADGYDAADDRAATRLSAGR</sequence>
<proteinExistence type="predicted"/>
<dbReference type="EMBL" id="RBKT01000001">
    <property type="protein sequence ID" value="RKR90136.1"/>
    <property type="molecule type" value="Genomic_DNA"/>
</dbReference>
<dbReference type="RefSeq" id="WP_121158463.1">
    <property type="nucleotide sequence ID" value="NZ_RBKT01000001.1"/>
</dbReference>
<name>A0A495JM97_9ACTN</name>
<gene>
    <name evidence="1" type="ORF">BDK92_4504</name>
</gene>
<comment type="caution">
    <text evidence="1">The sequence shown here is derived from an EMBL/GenBank/DDBJ whole genome shotgun (WGS) entry which is preliminary data.</text>
</comment>
<organism evidence="1 2">
    <name type="scientific">Micromonospora pisi</name>
    <dbReference type="NCBI Taxonomy" id="589240"/>
    <lineage>
        <taxon>Bacteria</taxon>
        <taxon>Bacillati</taxon>
        <taxon>Actinomycetota</taxon>
        <taxon>Actinomycetes</taxon>
        <taxon>Micromonosporales</taxon>
        <taxon>Micromonosporaceae</taxon>
        <taxon>Micromonospora</taxon>
    </lineage>
</organism>
<reference evidence="1 2" key="1">
    <citation type="submission" date="2018-10" db="EMBL/GenBank/DDBJ databases">
        <title>Sequencing the genomes of 1000 actinobacteria strains.</title>
        <authorList>
            <person name="Klenk H.-P."/>
        </authorList>
    </citation>
    <scope>NUCLEOTIDE SEQUENCE [LARGE SCALE GENOMIC DNA]</scope>
    <source>
        <strain evidence="1 2">DSM 45175</strain>
    </source>
</reference>
<evidence type="ECO:0000313" key="1">
    <source>
        <dbReference type="EMBL" id="RKR90136.1"/>
    </source>
</evidence>